<dbReference type="AlphaFoldDB" id="K8Z7X0"/>
<comment type="similarity">
    <text evidence="2">Belongs to the MreD family.</text>
</comment>
<sequence length="114" mass="13545">MYTWTIVFGVLYDLYYYGNVGIFAFCLPMMVFLLNHMIHYVRPSLSAYMMIFLLCTIWVLYGSYFMQCIFQIVQIDFVGYMVLYAAPTLLFSALVYYIALLYGRRFFLHRPLVA</sequence>
<evidence type="ECO:0000256" key="4">
    <source>
        <dbReference type="ARBA" id="ARBA00022692"/>
    </source>
</evidence>
<dbReference type="Proteomes" id="UP000016057">
    <property type="component" value="Unassembled WGS sequence"/>
</dbReference>
<dbReference type="Pfam" id="PF04093">
    <property type="entry name" value="MreD"/>
    <property type="match status" value="1"/>
</dbReference>
<keyword evidence="4 8" id="KW-0812">Transmembrane</keyword>
<feature type="transmembrane region" description="Helical" evidence="8">
    <location>
        <begin position="14"/>
        <end position="33"/>
    </location>
</feature>
<name>K8Z7X0_9ENTE</name>
<protein>
    <submittedName>
        <fullName evidence="9">Uncharacterized protein</fullName>
    </submittedName>
</protein>
<reference evidence="9 10" key="1">
    <citation type="journal article" date="2013" name="Genome Announc.">
        <title>Draft Genome Sequence of Catellicoccus marimammalium, a Novel Species Commonly Found in Gull Feces.</title>
        <authorList>
            <person name="Weigand M.R."/>
            <person name="Ryu H."/>
            <person name="Bozcek L."/>
            <person name="Konstantinidis K.T."/>
            <person name="Santo Domingo J.W."/>
        </authorList>
    </citation>
    <scope>NUCLEOTIDE SEQUENCE [LARGE SCALE GENOMIC DNA]</scope>
    <source>
        <strain evidence="9 10">M35/04/3</strain>
    </source>
</reference>
<keyword evidence="7 8" id="KW-0472">Membrane</keyword>
<evidence type="ECO:0000256" key="8">
    <source>
        <dbReference type="SAM" id="Phobius"/>
    </source>
</evidence>
<accession>K8Z7X0</accession>
<dbReference type="GO" id="GO:0008360">
    <property type="term" value="P:regulation of cell shape"/>
    <property type="evidence" value="ECO:0007669"/>
    <property type="project" value="UniProtKB-KW"/>
</dbReference>
<organism evidence="9 10">
    <name type="scientific">Catellicoccus marimammalium M35/04/3</name>
    <dbReference type="NCBI Taxonomy" id="1234409"/>
    <lineage>
        <taxon>Bacteria</taxon>
        <taxon>Bacillati</taxon>
        <taxon>Bacillota</taxon>
        <taxon>Bacilli</taxon>
        <taxon>Lactobacillales</taxon>
        <taxon>Enterococcaceae</taxon>
        <taxon>Catellicoccus</taxon>
    </lineage>
</organism>
<evidence type="ECO:0000256" key="3">
    <source>
        <dbReference type="ARBA" id="ARBA00022475"/>
    </source>
</evidence>
<evidence type="ECO:0000313" key="10">
    <source>
        <dbReference type="Proteomes" id="UP000016057"/>
    </source>
</evidence>
<comment type="caution">
    <text evidence="9">The sequence shown here is derived from an EMBL/GenBank/DDBJ whole genome shotgun (WGS) entry which is preliminary data.</text>
</comment>
<evidence type="ECO:0000256" key="1">
    <source>
        <dbReference type="ARBA" id="ARBA00004651"/>
    </source>
</evidence>
<evidence type="ECO:0000256" key="5">
    <source>
        <dbReference type="ARBA" id="ARBA00022960"/>
    </source>
</evidence>
<dbReference type="GO" id="GO:0005886">
    <property type="term" value="C:plasma membrane"/>
    <property type="evidence" value="ECO:0007669"/>
    <property type="project" value="UniProtKB-SubCell"/>
</dbReference>
<keyword evidence="5" id="KW-0133">Cell shape</keyword>
<keyword evidence="3" id="KW-1003">Cell membrane</keyword>
<keyword evidence="6 8" id="KW-1133">Transmembrane helix</keyword>
<keyword evidence="10" id="KW-1185">Reference proteome</keyword>
<evidence type="ECO:0000256" key="2">
    <source>
        <dbReference type="ARBA" id="ARBA00007776"/>
    </source>
</evidence>
<comment type="subcellular location">
    <subcellularLocation>
        <location evidence="1">Cell membrane</location>
        <topology evidence="1">Multi-pass membrane protein</topology>
    </subcellularLocation>
</comment>
<dbReference type="InterPro" id="IPR007227">
    <property type="entry name" value="Cell_shape_determining_MreD"/>
</dbReference>
<proteinExistence type="inferred from homology"/>
<gene>
    <name evidence="9" type="ORF">C683_1055</name>
</gene>
<dbReference type="EMBL" id="AMYT01000021">
    <property type="protein sequence ID" value="EKU27059.1"/>
    <property type="molecule type" value="Genomic_DNA"/>
</dbReference>
<evidence type="ECO:0000313" key="9">
    <source>
        <dbReference type="EMBL" id="EKU27059.1"/>
    </source>
</evidence>
<evidence type="ECO:0000256" key="7">
    <source>
        <dbReference type="ARBA" id="ARBA00023136"/>
    </source>
</evidence>
<feature type="transmembrane region" description="Helical" evidence="8">
    <location>
        <begin position="77"/>
        <end position="102"/>
    </location>
</feature>
<feature type="transmembrane region" description="Helical" evidence="8">
    <location>
        <begin position="45"/>
        <end position="65"/>
    </location>
</feature>
<evidence type="ECO:0000256" key="6">
    <source>
        <dbReference type="ARBA" id="ARBA00022989"/>
    </source>
</evidence>